<keyword evidence="2" id="KW-0121">Carboxypeptidase</keyword>
<dbReference type="InterPro" id="IPR052179">
    <property type="entry name" value="DD-CPase-like"/>
</dbReference>
<evidence type="ECO:0000259" key="1">
    <source>
        <dbReference type="Pfam" id="PF02557"/>
    </source>
</evidence>
<dbReference type="SUPFAM" id="SSF55166">
    <property type="entry name" value="Hedgehog/DD-peptidase"/>
    <property type="match status" value="1"/>
</dbReference>
<sequence length="227" mass="25799">MTPEQLVGKVPTHLVNTVIGDQPLLVHTMVEADLQSLRDAAVQSGFDFNVASGFREFERQKSIWNRKMSGQLAILDHNSQPLDVEKLSEREKIYAILRWSALPGASRHHWGTDFDIFDKASLPKGSQLQLEPWEYLQGHQVDFYQWLKNNLAKFGFFFPYAQDKGGVAAEPWHISHFATATQCLSLFNQQVLRKQLSNCDVSCEQLVLSELDSIYNQFITNISTKAG</sequence>
<name>A0A427U1W0_9VIBR</name>
<keyword evidence="2" id="KW-0645">Protease</keyword>
<accession>A0A427U1W0</accession>
<dbReference type="PANTHER" id="PTHR34385:SF1">
    <property type="entry name" value="PEPTIDOGLYCAN L-ALANYL-D-GLUTAMATE ENDOPEPTIDASE CWLK"/>
    <property type="match status" value="1"/>
</dbReference>
<dbReference type="Proteomes" id="UP000269041">
    <property type="component" value="Unassembled WGS sequence"/>
</dbReference>
<feature type="domain" description="D-alanyl-D-alanine carboxypeptidase-like core" evidence="1">
    <location>
        <begin position="26"/>
        <end position="177"/>
    </location>
</feature>
<reference evidence="2 3" key="1">
    <citation type="submission" date="2018-12" db="EMBL/GenBank/DDBJ databases">
        <title>Genomic taxonomy of the Vibrionaceae family.</title>
        <authorList>
            <person name="Gomez-Gil B."/>
            <person name="Enciso-Ibarra K."/>
        </authorList>
    </citation>
    <scope>NUCLEOTIDE SEQUENCE [LARGE SCALE GENOMIC DNA]</scope>
    <source>
        <strain evidence="2 3">CAIM 594</strain>
    </source>
</reference>
<evidence type="ECO:0000313" key="3">
    <source>
        <dbReference type="Proteomes" id="UP000269041"/>
    </source>
</evidence>
<dbReference type="GO" id="GO:0004180">
    <property type="term" value="F:carboxypeptidase activity"/>
    <property type="evidence" value="ECO:0007669"/>
    <property type="project" value="UniProtKB-KW"/>
</dbReference>
<dbReference type="PANTHER" id="PTHR34385">
    <property type="entry name" value="D-ALANYL-D-ALANINE CARBOXYPEPTIDASE"/>
    <property type="match status" value="1"/>
</dbReference>
<dbReference type="InterPro" id="IPR009045">
    <property type="entry name" value="Zn_M74/Hedgehog-like"/>
</dbReference>
<comment type="caution">
    <text evidence="2">The sequence shown here is derived from an EMBL/GenBank/DDBJ whole genome shotgun (WGS) entry which is preliminary data.</text>
</comment>
<dbReference type="InterPro" id="IPR003709">
    <property type="entry name" value="VanY-like_core_dom"/>
</dbReference>
<dbReference type="OrthoDB" id="9792074at2"/>
<dbReference type="Pfam" id="PF02557">
    <property type="entry name" value="VanY"/>
    <property type="match status" value="1"/>
</dbReference>
<organism evidence="2 3">
    <name type="scientific">Vibrio pectenicida</name>
    <dbReference type="NCBI Taxonomy" id="62763"/>
    <lineage>
        <taxon>Bacteria</taxon>
        <taxon>Pseudomonadati</taxon>
        <taxon>Pseudomonadota</taxon>
        <taxon>Gammaproteobacteria</taxon>
        <taxon>Vibrionales</taxon>
        <taxon>Vibrionaceae</taxon>
        <taxon>Vibrio</taxon>
    </lineage>
</organism>
<gene>
    <name evidence="2" type="ORF">EJA03_12985</name>
</gene>
<dbReference type="RefSeq" id="WP_125322193.1">
    <property type="nucleotide sequence ID" value="NZ_AP024889.1"/>
</dbReference>
<dbReference type="EMBL" id="RSFA01000059">
    <property type="protein sequence ID" value="RSD30628.1"/>
    <property type="molecule type" value="Genomic_DNA"/>
</dbReference>
<proteinExistence type="predicted"/>
<dbReference type="CDD" id="cd14847">
    <property type="entry name" value="DD-carboxypeptidase_like"/>
    <property type="match status" value="1"/>
</dbReference>
<keyword evidence="3" id="KW-1185">Reference proteome</keyword>
<protein>
    <submittedName>
        <fullName evidence="2">D-alanyl-D-alanine carboxypeptidase family protein</fullName>
    </submittedName>
</protein>
<dbReference type="Gene3D" id="3.30.1380.10">
    <property type="match status" value="1"/>
</dbReference>
<keyword evidence="2" id="KW-0378">Hydrolase</keyword>
<evidence type="ECO:0000313" key="2">
    <source>
        <dbReference type="EMBL" id="RSD30628.1"/>
    </source>
</evidence>
<dbReference type="GO" id="GO:0006508">
    <property type="term" value="P:proteolysis"/>
    <property type="evidence" value="ECO:0007669"/>
    <property type="project" value="InterPro"/>
</dbReference>
<dbReference type="AlphaFoldDB" id="A0A427U1W0"/>